<protein>
    <submittedName>
        <fullName evidence="2">DUF4920 domain-containing protein</fullName>
    </submittedName>
</protein>
<evidence type="ECO:0000313" key="3">
    <source>
        <dbReference type="Proteomes" id="UP000282926"/>
    </source>
</evidence>
<feature type="region of interest" description="Disordered" evidence="1">
    <location>
        <begin position="76"/>
        <end position="118"/>
    </location>
</feature>
<accession>A0ABY0CS98</accession>
<reference evidence="2 3" key="1">
    <citation type="submission" date="2019-01" db="EMBL/GenBank/DDBJ databases">
        <title>Lujinxingia litoralis gen. nov., sp. nov. and Lujinxingia sediminis gen. nov., sp. nov., new members in the order Bradymonadales, isolated from coastal sediment.</title>
        <authorList>
            <person name="Li C.-M."/>
        </authorList>
    </citation>
    <scope>NUCLEOTIDE SEQUENCE [LARGE SCALE GENOMIC DNA]</scope>
    <source>
        <strain evidence="2 3">SEH01</strain>
    </source>
</reference>
<feature type="compositionally biased region" description="Acidic residues" evidence="1">
    <location>
        <begin position="101"/>
        <end position="111"/>
    </location>
</feature>
<keyword evidence="3" id="KW-1185">Reference proteome</keyword>
<dbReference type="InterPro" id="IPR032577">
    <property type="entry name" value="DUF4920"/>
</dbReference>
<comment type="caution">
    <text evidence="2">The sequence shown here is derived from an EMBL/GenBank/DDBJ whole genome shotgun (WGS) entry which is preliminary data.</text>
</comment>
<evidence type="ECO:0000256" key="1">
    <source>
        <dbReference type="SAM" id="MobiDB-lite"/>
    </source>
</evidence>
<name>A0ABY0CS98_9DELT</name>
<dbReference type="EMBL" id="SADD01000006">
    <property type="protein sequence ID" value="RVU43668.1"/>
    <property type="molecule type" value="Genomic_DNA"/>
</dbReference>
<dbReference type="Proteomes" id="UP000282926">
    <property type="component" value="Unassembled WGS sequence"/>
</dbReference>
<evidence type="ECO:0000313" key="2">
    <source>
        <dbReference type="EMBL" id="RVU43668.1"/>
    </source>
</evidence>
<dbReference type="Pfam" id="PF16267">
    <property type="entry name" value="DUF4920"/>
    <property type="match status" value="1"/>
</dbReference>
<organism evidence="2 3">
    <name type="scientific">Lujinxingia sediminis</name>
    <dbReference type="NCBI Taxonomy" id="2480984"/>
    <lineage>
        <taxon>Bacteria</taxon>
        <taxon>Deltaproteobacteria</taxon>
        <taxon>Bradymonadales</taxon>
        <taxon>Lujinxingiaceae</taxon>
        <taxon>Lujinxingia</taxon>
    </lineage>
</organism>
<sequence length="263" mass="28476">MSSMRFYRRSPPSDKRTAPVRRALASCNNPATLPPHNTIAFTMAPHNFIRTGAPPMKHTVLLLILLLAAPLACDSSSDATAEPTAEATAEEAEVANTDEQAPTEEAAEEVTDGPAEGEKAQELANDLEPGETRHFGAPFTLDGEPMPLDKALEASPEGTIRVSANIEQVCKKKGCWFTLKTDQVEEPVRVRMKDYGFFVSRNSDGAEVIVEGTLKATVISEEMAQHYAEDQAEATGEPVENVEGEQKNYEFTATGLQITQPSA</sequence>
<proteinExistence type="predicted"/>
<gene>
    <name evidence="2" type="ORF">EA187_12645</name>
</gene>